<dbReference type="AlphaFoldDB" id="A0A101UQZ3"/>
<evidence type="ECO:0000313" key="4">
    <source>
        <dbReference type="EMBL" id="KUO15207.1"/>
    </source>
</evidence>
<evidence type="ECO:0000259" key="3">
    <source>
        <dbReference type="PROSITE" id="PS51186"/>
    </source>
</evidence>
<dbReference type="RefSeq" id="WP_067033577.1">
    <property type="nucleotide sequence ID" value="NZ_KQ949120.1"/>
</dbReference>
<dbReference type="Pfam" id="PF00583">
    <property type="entry name" value="Acetyltransf_1"/>
    <property type="match status" value="1"/>
</dbReference>
<name>A0A101UQZ3_9ACTN</name>
<keyword evidence="2" id="KW-0012">Acyltransferase</keyword>
<evidence type="ECO:0000256" key="2">
    <source>
        <dbReference type="ARBA" id="ARBA00023315"/>
    </source>
</evidence>
<evidence type="ECO:0000256" key="1">
    <source>
        <dbReference type="ARBA" id="ARBA00022679"/>
    </source>
</evidence>
<dbReference type="SUPFAM" id="SSF55729">
    <property type="entry name" value="Acyl-CoA N-acyltransferases (Nat)"/>
    <property type="match status" value="1"/>
</dbReference>
<dbReference type="InterPro" id="IPR016181">
    <property type="entry name" value="Acyl_CoA_acyltransferase"/>
</dbReference>
<sequence length="151" mass="16201">MTAGDWDLVDAFHQHCSETSLLRRWGRTCFARRDLSRLLAHAECWVGLDVDEEPVGLVCVGPVSRQEGVVDLGLQVADARQRQGIGTALARHAADAARSRGAHTLTAYTDASNIPMLRLLASLGPAVHTRDGTHLDVRIALGETSADSGPP</sequence>
<dbReference type="PANTHER" id="PTHR43072">
    <property type="entry name" value="N-ACETYLTRANSFERASE"/>
    <property type="match status" value="1"/>
</dbReference>
<dbReference type="Gene3D" id="3.40.630.30">
    <property type="match status" value="1"/>
</dbReference>
<gene>
    <name evidence="4" type="ORF">AQJ91_42380</name>
</gene>
<dbReference type="GO" id="GO:0016747">
    <property type="term" value="F:acyltransferase activity, transferring groups other than amino-acyl groups"/>
    <property type="evidence" value="ECO:0007669"/>
    <property type="project" value="InterPro"/>
</dbReference>
<evidence type="ECO:0000313" key="5">
    <source>
        <dbReference type="Proteomes" id="UP000053260"/>
    </source>
</evidence>
<proteinExistence type="predicted"/>
<dbReference type="EMBL" id="LMXB01000118">
    <property type="protein sequence ID" value="KUO15207.1"/>
    <property type="molecule type" value="Genomic_DNA"/>
</dbReference>
<dbReference type="STRING" id="909626.AQJ91_42380"/>
<reference evidence="4 5" key="1">
    <citation type="submission" date="2015-10" db="EMBL/GenBank/DDBJ databases">
        <title>Draft genome sequence of Streptomyces sp. RV15, isolated from a marine sponge.</title>
        <authorList>
            <person name="Ruckert C."/>
            <person name="Abdelmohsen U.R."/>
            <person name="Winkler A."/>
            <person name="Hentschel U."/>
            <person name="Kalinowski J."/>
            <person name="Kampfer P."/>
            <person name="Glaeser S."/>
        </authorList>
    </citation>
    <scope>NUCLEOTIDE SEQUENCE [LARGE SCALE GENOMIC DNA]</scope>
    <source>
        <strain evidence="4 5">RV15</strain>
    </source>
</reference>
<keyword evidence="5" id="KW-1185">Reference proteome</keyword>
<keyword evidence="1" id="KW-0808">Transferase</keyword>
<comment type="caution">
    <text evidence="4">The sequence shown here is derived from an EMBL/GenBank/DDBJ whole genome shotgun (WGS) entry which is preliminary data.</text>
</comment>
<protein>
    <recommendedName>
        <fullName evidence="3">N-acetyltransferase domain-containing protein</fullName>
    </recommendedName>
</protein>
<accession>A0A101UQZ3</accession>
<organism evidence="4 5">
    <name type="scientific">Streptomyces dysideae</name>
    <dbReference type="NCBI Taxonomy" id="909626"/>
    <lineage>
        <taxon>Bacteria</taxon>
        <taxon>Bacillati</taxon>
        <taxon>Actinomycetota</taxon>
        <taxon>Actinomycetes</taxon>
        <taxon>Kitasatosporales</taxon>
        <taxon>Streptomycetaceae</taxon>
        <taxon>Streptomyces</taxon>
    </lineage>
</organism>
<dbReference type="PROSITE" id="PS51186">
    <property type="entry name" value="GNAT"/>
    <property type="match status" value="1"/>
</dbReference>
<feature type="domain" description="N-acetyltransferase" evidence="3">
    <location>
        <begin position="1"/>
        <end position="144"/>
    </location>
</feature>
<dbReference type="InterPro" id="IPR000182">
    <property type="entry name" value="GNAT_dom"/>
</dbReference>
<dbReference type="Proteomes" id="UP000053260">
    <property type="component" value="Unassembled WGS sequence"/>
</dbReference>
<dbReference type="OrthoDB" id="4300473at2"/>
<dbReference type="PANTHER" id="PTHR43072:SF23">
    <property type="entry name" value="UPF0039 PROTEIN C11D3.02C"/>
    <property type="match status" value="1"/>
</dbReference>